<protein>
    <submittedName>
        <fullName evidence="1">Uncharacterized protein</fullName>
    </submittedName>
</protein>
<dbReference type="EMBL" id="CP012543">
    <property type="protein sequence ID" value="QCD45850.1"/>
    <property type="molecule type" value="Genomic_DNA"/>
</dbReference>
<gene>
    <name evidence="1" type="ORF">CRECT_0142</name>
</gene>
<accession>A0A6G5QJK9</accession>
<name>A0A6G5QJK9_CAMRE</name>
<dbReference type="KEGG" id="crx:CRECT_0142"/>
<dbReference type="AlphaFoldDB" id="A0A6G5QJK9"/>
<proteinExistence type="predicted"/>
<sequence length="382" mass="42629">MISAINGFNANANFYFSGASGQNLKARKEKEAADSASNLSSAQPNLTARVDYDALDPDKLDRDQLKIWADNVDPDKLNGKILSKWLGVKMGFEKVVNDWHKELGLKPGKPVAARRIFSLSGYTRDDKISVWGKINGLDPSIDKEKAAELKSFIDSTRALRVHAGDPSDIFRQDVFSVDEFLSKFNVDLGGFGSGLGMRSGSGLIMDAKASKLLDSDMSEEEFKDKWLEYAANKILGEYANVKISLKDGALNFDQTPAKERITLLGQEIEDRVSYADEASKKDFFKFLKDAFKNGESIGDALQKIALKKGDFDETAKEEAQADTAKEKKFKPIQAASKSQTYVYKDIKREFFEKFLKAEREKGTDVTKLLEALNKIRKLDINV</sequence>
<evidence type="ECO:0000313" key="2">
    <source>
        <dbReference type="Proteomes" id="UP000502377"/>
    </source>
</evidence>
<dbReference type="RefSeq" id="WP_002943341.1">
    <property type="nucleotide sequence ID" value="NZ_CP012543.1"/>
</dbReference>
<reference evidence="1 2" key="1">
    <citation type="submission" date="2016-07" db="EMBL/GenBank/DDBJ databases">
        <title>Comparative genomics of the Campylobacter concisus group.</title>
        <authorList>
            <person name="Miller W.G."/>
            <person name="Yee E."/>
            <person name="Chapman M.H."/>
            <person name="Huynh S."/>
            <person name="Bono J.L."/>
            <person name="On S.L.W."/>
            <person name="StLeger J."/>
            <person name="Foster G."/>
            <person name="Parker C.T."/>
        </authorList>
    </citation>
    <scope>NUCLEOTIDE SEQUENCE [LARGE SCALE GENOMIC DNA]</scope>
    <source>
        <strain evidence="1 2">ATCC 33238</strain>
    </source>
</reference>
<dbReference type="Proteomes" id="UP000502377">
    <property type="component" value="Chromosome"/>
</dbReference>
<organism evidence="1 2">
    <name type="scientific">Campylobacter rectus</name>
    <name type="common">Wolinella recta</name>
    <dbReference type="NCBI Taxonomy" id="203"/>
    <lineage>
        <taxon>Bacteria</taxon>
        <taxon>Pseudomonadati</taxon>
        <taxon>Campylobacterota</taxon>
        <taxon>Epsilonproteobacteria</taxon>
        <taxon>Campylobacterales</taxon>
        <taxon>Campylobacteraceae</taxon>
        <taxon>Campylobacter</taxon>
    </lineage>
</organism>
<evidence type="ECO:0000313" key="1">
    <source>
        <dbReference type="EMBL" id="QCD45850.1"/>
    </source>
</evidence>